<evidence type="ECO:0000259" key="3">
    <source>
        <dbReference type="PROSITE" id="PS51271"/>
    </source>
</evidence>
<sequence>LPKKRWQTQKQSAGASNEPTAVDSLPSVADAEPSRDSPKQVFSPPISLPESTSTDGTIENDHGLSSSDEDSQSVPSVERIDSVSSTALLTPMKFAAVKEQRPVYQHKWTENDDDDRACSASEFGVESTSTLGCASSAQQKQITSAAYPSRVSRVKEAHQCLESGEHDDFKQDIEYILSTMRGGATVNIKCLSTLSLARKCVSAEFRQFVRSEGLVSSVFKGLSDAASNQNLAVCAATVIYLMSRDFISMQVDAHSLRLFSQLLRIEKLDHDEEQEKYISMVWDVFTAYVDKMELTGKKIVFDFTKDQLTPSSLILESLVFVLARCSDENLKSELLNLGILQWIVGKEDTIQQLVILERCFRILESSTLFHKKNQAFLISHRGSLLIQMCGKLMNIIHETISNSSVGSVVARSHMTCLSLMARVLMNLSHENELCCTKLGQVPGFLPLCLSSYTFLAPKFAPEDRKFDLYVMMTSLCVNLVERCNSNRRKIIETVVKVHGSNGEDSEHKALDALAIVMTCPIYSFIAISILFTIHEAKARNIDEDLDKDLAFEEPVDEENNDSDDEARNDGRLDRAKMDEMNESEMLQAVQNAMSKVSLQIYDASAHMEDSVVASYVALLIGCLLQQNEVSFTG</sequence>
<dbReference type="SUPFAM" id="SSF48371">
    <property type="entry name" value="ARM repeat"/>
    <property type="match status" value="1"/>
</dbReference>
<feature type="domain" description="WAPL" evidence="3">
    <location>
        <begin position="141"/>
        <end position="633"/>
    </location>
</feature>
<evidence type="ECO:0000313" key="4">
    <source>
        <dbReference type="WBParaSite" id="NBR_0001832601-mRNA-1"/>
    </source>
</evidence>
<dbReference type="InterPro" id="IPR039874">
    <property type="entry name" value="WAPL"/>
</dbReference>
<reference evidence="4" key="1">
    <citation type="submission" date="2017-02" db="UniProtKB">
        <authorList>
            <consortium name="WormBaseParasite"/>
        </authorList>
    </citation>
    <scope>IDENTIFICATION</scope>
</reference>
<dbReference type="Pfam" id="PF07814">
    <property type="entry name" value="WAPL"/>
    <property type="match status" value="1"/>
</dbReference>
<dbReference type="Gene3D" id="1.25.10.10">
    <property type="entry name" value="Leucine-rich Repeat Variant"/>
    <property type="match status" value="1"/>
</dbReference>
<dbReference type="PROSITE" id="PS51271">
    <property type="entry name" value="WAPL"/>
    <property type="match status" value="1"/>
</dbReference>
<dbReference type="InterPro" id="IPR022771">
    <property type="entry name" value="WAPL_C"/>
</dbReference>
<organism evidence="4">
    <name type="scientific">Nippostrongylus brasiliensis</name>
    <name type="common">Rat hookworm</name>
    <dbReference type="NCBI Taxonomy" id="27835"/>
    <lineage>
        <taxon>Eukaryota</taxon>
        <taxon>Metazoa</taxon>
        <taxon>Ecdysozoa</taxon>
        <taxon>Nematoda</taxon>
        <taxon>Chromadorea</taxon>
        <taxon>Rhabditida</taxon>
        <taxon>Rhabditina</taxon>
        <taxon>Rhabditomorpha</taxon>
        <taxon>Strongyloidea</taxon>
        <taxon>Heligmosomidae</taxon>
        <taxon>Nippostrongylus</taxon>
    </lineage>
</organism>
<feature type="compositionally biased region" description="Polar residues" evidence="2">
    <location>
        <begin position="8"/>
        <end position="19"/>
    </location>
</feature>
<proteinExistence type="inferred from homology"/>
<name>A0A0N4YMD3_NIPBR</name>
<protein>
    <submittedName>
        <fullName evidence="4">Wings apart-like protein homolog (inferred by orthology to a human protein)</fullName>
    </submittedName>
</protein>
<dbReference type="InterPro" id="IPR012502">
    <property type="entry name" value="WAPL_dom"/>
</dbReference>
<dbReference type="OMA" id="ENELCCT"/>
<comment type="similarity">
    <text evidence="1">Belongs to the WAPL family.</text>
</comment>
<dbReference type="AlphaFoldDB" id="A0A0N4YMD3"/>
<feature type="region of interest" description="Disordered" evidence="2">
    <location>
        <begin position="1"/>
        <end position="79"/>
    </location>
</feature>
<dbReference type="PANTHER" id="PTHR22100:SF13">
    <property type="entry name" value="WINGS APART-LIKE PROTEIN HOMOLOG"/>
    <property type="match status" value="1"/>
</dbReference>
<dbReference type="InterPro" id="IPR016024">
    <property type="entry name" value="ARM-type_fold"/>
</dbReference>
<dbReference type="WBParaSite" id="NBR_0001832601-mRNA-1">
    <property type="protein sequence ID" value="NBR_0001832601-mRNA-1"/>
    <property type="gene ID" value="NBR_0001832601"/>
</dbReference>
<evidence type="ECO:0000256" key="1">
    <source>
        <dbReference type="ARBA" id="ARBA00006854"/>
    </source>
</evidence>
<evidence type="ECO:0000256" key="2">
    <source>
        <dbReference type="SAM" id="MobiDB-lite"/>
    </source>
</evidence>
<dbReference type="PANTHER" id="PTHR22100">
    <property type="entry name" value="WINGS APART-LIKE PROTEIN HOMOLOG"/>
    <property type="match status" value="1"/>
</dbReference>
<dbReference type="InterPro" id="IPR011989">
    <property type="entry name" value="ARM-like"/>
</dbReference>
<accession>A0A0N4YMD3</accession>